<dbReference type="GO" id="GO:0016787">
    <property type="term" value="F:hydrolase activity"/>
    <property type="evidence" value="ECO:0007669"/>
    <property type="project" value="UniProtKB-KW"/>
</dbReference>
<dbReference type="Gene3D" id="3.40.50.1110">
    <property type="entry name" value="SGNH hydrolase"/>
    <property type="match status" value="1"/>
</dbReference>
<gene>
    <name evidence="1" type="ORF">EXN23_05170</name>
</gene>
<evidence type="ECO:0000313" key="2">
    <source>
        <dbReference type="Proteomes" id="UP000319481"/>
    </source>
</evidence>
<dbReference type="SUPFAM" id="SSF52266">
    <property type="entry name" value="SGNH hydrolase"/>
    <property type="match status" value="1"/>
</dbReference>
<keyword evidence="1" id="KW-0378">Hydrolase</keyword>
<organism evidence="1 2">
    <name type="scientific">Agrobacterium salinitolerans</name>
    <dbReference type="NCBI Taxonomy" id="1183413"/>
    <lineage>
        <taxon>Bacteria</taxon>
        <taxon>Pseudomonadati</taxon>
        <taxon>Pseudomonadota</taxon>
        <taxon>Alphaproteobacteria</taxon>
        <taxon>Hyphomicrobiales</taxon>
        <taxon>Rhizobiaceae</taxon>
        <taxon>Rhizobium/Agrobacterium group</taxon>
        <taxon>Agrobacterium</taxon>
    </lineage>
</organism>
<protein>
    <submittedName>
        <fullName evidence="1">SGNH/GDSL hydrolase family protein</fullName>
    </submittedName>
</protein>
<sequence>MHIYGANGRGGRMIGLTLGIGSRNMGDAGLSLTAFSPLRARLAAGQNAAIFVNGDSTAHAEAGPFQQFAMMLGDLHDTTVVLYRWAEWETSAATGPKTYAAPVTLRAGKGATLTLYLATLPGGMAGYMLAEQRSAALEIPRPDLCIMHHGHNMQTFEMPGSILSSGRAALLGPLGMTEWKWPNAPQLITTQNPWRDGTGYDKVYQAILDLARSHPNLTLVDTHAVFMAKGKDAALYRDNIHPNEAGSCLVAQALLDSYLRSARDNSFQTPCWPRLPAANLIGNGDFTDWTGSVPTGWGMTSPGSATQTTEIIFSPSFASSLALYANGSQTAGLTRYFRNAEAVAMIGRTVSFAVLYKNNGKQRLPYITLVAKSGGAVRTIVCSALQFGGANISGNSGWMWAIANGIAIDPDINPAGYAFYLRILPAFGTGAPGSNEPLHIQRIVAVEGDLPKGNLIS</sequence>
<dbReference type="EMBL" id="SGNZ01000002">
    <property type="protein sequence ID" value="TRA95716.1"/>
    <property type="molecule type" value="Genomic_DNA"/>
</dbReference>
<comment type="caution">
    <text evidence="1">The sequence shown here is derived from an EMBL/GenBank/DDBJ whole genome shotgun (WGS) entry which is preliminary data.</text>
</comment>
<name>A0ABY3BUT2_9HYPH</name>
<dbReference type="InterPro" id="IPR036514">
    <property type="entry name" value="SGNH_hydro_sf"/>
</dbReference>
<dbReference type="Proteomes" id="UP000319481">
    <property type="component" value="Unassembled WGS sequence"/>
</dbReference>
<accession>A0ABY3BUT2</accession>
<keyword evidence="2" id="KW-1185">Reference proteome</keyword>
<reference evidence="1 2" key="1">
    <citation type="journal article" date="2019" name="Appl. Microbiol. Biotechnol.">
        <title>Differential efficiency of wild type rhizogenic strains for rol gene transformation of plants.</title>
        <authorList>
            <person name="Desmet S."/>
            <person name="De Keyser E."/>
            <person name="Van Vaerenbergh J."/>
            <person name="Baeyen S."/>
            <person name="Van Huylenbroeck J."/>
            <person name="Geelen D."/>
            <person name="Dhooghe E."/>
        </authorList>
    </citation>
    <scope>NUCLEOTIDE SEQUENCE [LARGE SCALE GENOMIC DNA]</scope>
    <source>
        <strain evidence="1 2">GBBC3283</strain>
    </source>
</reference>
<proteinExistence type="predicted"/>
<evidence type="ECO:0000313" key="1">
    <source>
        <dbReference type="EMBL" id="TRA95716.1"/>
    </source>
</evidence>